<evidence type="ECO:0000256" key="8">
    <source>
        <dbReference type="ARBA" id="ARBA00023136"/>
    </source>
</evidence>
<evidence type="ECO:0000256" key="3">
    <source>
        <dbReference type="ARBA" id="ARBA00022475"/>
    </source>
</evidence>
<evidence type="ECO:0000313" key="13">
    <source>
        <dbReference type="Proteomes" id="UP000298551"/>
    </source>
</evidence>
<keyword evidence="3" id="KW-1003">Cell membrane</keyword>
<sequence length="542" mass="59823">MLAMLALLTALRQFFYRPWMLATLAALASAAVLLTASFAIALHQMKQSESAQMNAQGERFLERLEQVFGQLRRSVDQLQAQPLRGCSAAMMVALREAALGSRFIYEAAYVDRSFACSNRGALPAFVPLRAPDIQGPTYSYWLNTTTEPDENLAALMLGRGNFLVSTSRGHLTDVVDLPPGGSLLVVLDNGNRAIPVLGPRQPWPPAPDWWASGQTALLELPDRLVYRMPTKSPDYQLVLIAPRASLPLRMNGTLWLLFPGSVLAACCIGWLVLQLILQRRSMSSELQNALRRGELQVLYQPIIELDSRRCVGAEALVRWRRPDGSLTSPDLFIPLAENTGQICEITDFVLQRVLEQLGHLLRANHNLYISVNLAACDVMVPRIGRVAARLLAHHRVSPRQIAFEVTERGLIDVVVARDNLQALRAVGHQVLIDDFGTGYCSLAYLQTLPVDCLKIDKAFIDALGHDAASSGVAPHIIRMAHDLHLRVIAEGIECEDQAVLLNSEGVNYGQGWLFAHPLNARQFIELVVRGRYKGAPPMGDEA</sequence>
<feature type="transmembrane region" description="Helical" evidence="10">
    <location>
        <begin position="254"/>
        <end position="277"/>
    </location>
</feature>
<dbReference type="GO" id="GO:0005886">
    <property type="term" value="C:plasma membrane"/>
    <property type="evidence" value="ECO:0007669"/>
    <property type="project" value="UniProtKB-SubCell"/>
</dbReference>
<dbReference type="CDD" id="cd01948">
    <property type="entry name" value="EAL"/>
    <property type="match status" value="1"/>
</dbReference>
<dbReference type="Pfam" id="PF00563">
    <property type="entry name" value="EAL"/>
    <property type="match status" value="1"/>
</dbReference>
<keyword evidence="5 10" id="KW-0812">Transmembrane</keyword>
<dbReference type="Proteomes" id="UP000298551">
    <property type="component" value="Chromosome"/>
</dbReference>
<dbReference type="Gene3D" id="3.20.20.450">
    <property type="entry name" value="EAL domain"/>
    <property type="match status" value="1"/>
</dbReference>
<dbReference type="EMBL" id="CP039371">
    <property type="protein sequence ID" value="QCI10060.1"/>
    <property type="molecule type" value="Genomic_DNA"/>
</dbReference>
<evidence type="ECO:0000256" key="5">
    <source>
        <dbReference type="ARBA" id="ARBA00022692"/>
    </source>
</evidence>
<dbReference type="Pfam" id="PF12792">
    <property type="entry name" value="CSS-motif"/>
    <property type="match status" value="1"/>
</dbReference>
<dbReference type="GO" id="GO:0071111">
    <property type="term" value="F:cyclic-guanylate-specific phosphodiesterase activity"/>
    <property type="evidence" value="ECO:0007669"/>
    <property type="project" value="UniProtKB-EC"/>
</dbReference>
<reference evidence="13" key="1">
    <citation type="submission" date="2019-04" db="EMBL/GenBank/DDBJ databases">
        <title>Genome sequence of Pseudomonas putida 1290, an auxin catabolizing strain.</title>
        <authorList>
            <person name="Laird T.S."/>
            <person name="Leveau J.H.J."/>
        </authorList>
    </citation>
    <scope>NUCLEOTIDE SEQUENCE [LARGE SCALE GENOMIC DNA]</scope>
    <source>
        <strain evidence="13">1290</strain>
    </source>
</reference>
<name>A0A4D6X7I1_PSEPU</name>
<accession>A0A4D6X7I1</accession>
<organism evidence="12 13">
    <name type="scientific">Pseudomonas putida</name>
    <name type="common">Arthrobacter siderocapsulatus</name>
    <dbReference type="NCBI Taxonomy" id="303"/>
    <lineage>
        <taxon>Bacteria</taxon>
        <taxon>Pseudomonadati</taxon>
        <taxon>Pseudomonadota</taxon>
        <taxon>Gammaproteobacteria</taxon>
        <taxon>Pseudomonadales</taxon>
        <taxon>Pseudomonadaceae</taxon>
        <taxon>Pseudomonas</taxon>
    </lineage>
</organism>
<dbReference type="InterPro" id="IPR035919">
    <property type="entry name" value="EAL_sf"/>
</dbReference>
<evidence type="ECO:0000256" key="4">
    <source>
        <dbReference type="ARBA" id="ARBA00022636"/>
    </source>
</evidence>
<keyword evidence="8 10" id="KW-0472">Membrane</keyword>
<evidence type="ECO:0000256" key="6">
    <source>
        <dbReference type="ARBA" id="ARBA00022801"/>
    </source>
</evidence>
<dbReference type="InterPro" id="IPR050706">
    <property type="entry name" value="Cyclic-di-GMP_PDE-like"/>
</dbReference>
<comment type="subcellular location">
    <subcellularLocation>
        <location evidence="1">Cell membrane</location>
        <topology evidence="1">Multi-pass membrane protein</topology>
    </subcellularLocation>
</comment>
<evidence type="ECO:0000259" key="11">
    <source>
        <dbReference type="PROSITE" id="PS50883"/>
    </source>
</evidence>
<gene>
    <name evidence="12" type="ORF">E6B08_00810</name>
</gene>
<dbReference type="PANTHER" id="PTHR33121">
    <property type="entry name" value="CYCLIC DI-GMP PHOSPHODIESTERASE PDEF"/>
    <property type="match status" value="1"/>
</dbReference>
<dbReference type="SMART" id="SM00052">
    <property type="entry name" value="EAL"/>
    <property type="match status" value="1"/>
</dbReference>
<proteinExistence type="predicted"/>
<evidence type="ECO:0000256" key="1">
    <source>
        <dbReference type="ARBA" id="ARBA00004651"/>
    </source>
</evidence>
<dbReference type="EC" id="3.1.4.52" evidence="2"/>
<evidence type="ECO:0000256" key="10">
    <source>
        <dbReference type="SAM" id="Phobius"/>
    </source>
</evidence>
<comment type="catalytic activity">
    <reaction evidence="9">
        <text>3',3'-c-di-GMP + H2O = 5'-phosphoguanylyl(3'-&gt;5')guanosine + H(+)</text>
        <dbReference type="Rhea" id="RHEA:24902"/>
        <dbReference type="ChEBI" id="CHEBI:15377"/>
        <dbReference type="ChEBI" id="CHEBI:15378"/>
        <dbReference type="ChEBI" id="CHEBI:58754"/>
        <dbReference type="ChEBI" id="CHEBI:58805"/>
        <dbReference type="EC" id="3.1.4.52"/>
    </reaction>
</comment>
<keyword evidence="4" id="KW-0973">c-di-GMP</keyword>
<feature type="domain" description="EAL" evidence="11">
    <location>
        <begin position="279"/>
        <end position="531"/>
    </location>
</feature>
<keyword evidence="6" id="KW-0378">Hydrolase</keyword>
<dbReference type="InterPro" id="IPR001633">
    <property type="entry name" value="EAL_dom"/>
</dbReference>
<evidence type="ECO:0000256" key="9">
    <source>
        <dbReference type="ARBA" id="ARBA00034290"/>
    </source>
</evidence>
<dbReference type="SUPFAM" id="SSF141868">
    <property type="entry name" value="EAL domain-like"/>
    <property type="match status" value="1"/>
</dbReference>
<dbReference type="PANTHER" id="PTHR33121:SF79">
    <property type="entry name" value="CYCLIC DI-GMP PHOSPHODIESTERASE PDED-RELATED"/>
    <property type="match status" value="1"/>
</dbReference>
<evidence type="ECO:0000256" key="2">
    <source>
        <dbReference type="ARBA" id="ARBA00012282"/>
    </source>
</evidence>
<keyword evidence="7 10" id="KW-1133">Transmembrane helix</keyword>
<evidence type="ECO:0000256" key="7">
    <source>
        <dbReference type="ARBA" id="ARBA00022989"/>
    </source>
</evidence>
<dbReference type="OrthoDB" id="9812358at2"/>
<dbReference type="PROSITE" id="PS50883">
    <property type="entry name" value="EAL"/>
    <property type="match status" value="1"/>
</dbReference>
<evidence type="ECO:0000313" key="12">
    <source>
        <dbReference type="EMBL" id="QCI10060.1"/>
    </source>
</evidence>
<dbReference type="InterPro" id="IPR024744">
    <property type="entry name" value="CSS-motif_dom"/>
</dbReference>
<dbReference type="AlphaFoldDB" id="A0A4D6X7I1"/>
<protein>
    <recommendedName>
        <fullName evidence="2">cyclic-guanylate-specific phosphodiesterase</fullName>
        <ecNumber evidence="2">3.1.4.52</ecNumber>
    </recommendedName>
</protein>